<dbReference type="PANTHER" id="PTHR46044">
    <property type="entry name" value="NITRILASE"/>
    <property type="match status" value="1"/>
</dbReference>
<feature type="region of interest" description="Disordered" evidence="3">
    <location>
        <begin position="326"/>
        <end position="356"/>
    </location>
</feature>
<dbReference type="InterPro" id="IPR049326">
    <property type="entry name" value="Rhodopsin_dom_fungi"/>
</dbReference>
<evidence type="ECO:0000256" key="3">
    <source>
        <dbReference type="SAM" id="MobiDB-lite"/>
    </source>
</evidence>
<sequence>MSHLDVLAPHVDRLFARDGGLHPPSEVLLNWPKPNYINPEDRGWSSSIVLLVFVGITFLVYIARMWARLGLGKNHGLDDTIMSIAMLPLFGLTISVVLAIRLYGFQWHVWDQTKETLITARQITFSIEINYMVCTTLIKISILCFYRRITGSLTNAFVWWVRGSIVFCILYGITFVFLIAFTCHPANGFFHVFDLTWRLQHELTCRDEGAIIVAVAAISTVQDFIIALLPVFLIWKLQLPKTQKFALCGIFGLSLITCVCGILRTYYATYVYYYTYDITWYAYYGWIWTALEADLAVICASAPALKIFFRRYFNMTTTRSGYGHSGYGKTGSGSGNGSTPVPLSSTSKSRGKMSSQSTSQIEAGGVYDNEVPMHGIKVSQGLDVHIDERDDVSHKSFGSTRNLTALPMPQETGWQGTNQWIQGCRTLLKLASAQARTLETTQETLHALEATTKRAAAAGVDVILFPEAYLGGYPRTCNFGAAVGARTPEGREQFLAYFHDAVDLGDTPAGAGQAWVEKRLELPRGKKLRGDGVREELERIARETGVFVVTGLVERCAGTLYCGAVFVCPKLGVLGKRRKVMPTGSERLVWGQGSASTLRAVTTEIKGVKLTIGSAICWENYMPLLRQSLYSQNVNLWFAPTADARDTWEALVRTIGCEGRCFVISANQCVKKKHLPSWIKGGKTTQQGQSASIQPKVQKSGGGRRKSTIVLTEEKNEICLPLRDGKTQHRQINGDSAVDSGSSPLRNEVEQPLSPNQTATDQVAPSSPDDEDFVSRGGSCIISPLGEVLAGPVWEREDELLIVDVDFEDCERGRLDFDSAGSYSRSDSFKLSVEGLDLNPPPQ</sequence>
<dbReference type="GO" id="GO:0000257">
    <property type="term" value="F:nitrilase activity"/>
    <property type="evidence" value="ECO:0007669"/>
    <property type="project" value="UniProtKB-ARBA"/>
</dbReference>
<evidence type="ECO:0000313" key="6">
    <source>
        <dbReference type="EMBL" id="KAF3041152.1"/>
    </source>
</evidence>
<feature type="compositionally biased region" description="Polar residues" evidence="3">
    <location>
        <begin position="730"/>
        <end position="745"/>
    </location>
</feature>
<feature type="transmembrane region" description="Helical" evidence="4">
    <location>
        <begin position="123"/>
        <end position="145"/>
    </location>
</feature>
<keyword evidence="7" id="KW-1185">Reference proteome</keyword>
<dbReference type="EMBL" id="SWKV01000022">
    <property type="protein sequence ID" value="KAF3041152.1"/>
    <property type="molecule type" value="Genomic_DNA"/>
</dbReference>
<feature type="compositionally biased region" description="Polar residues" evidence="3">
    <location>
        <begin position="753"/>
        <end position="765"/>
    </location>
</feature>
<dbReference type="Pfam" id="PF00795">
    <property type="entry name" value="CN_hydrolase"/>
    <property type="match status" value="2"/>
</dbReference>
<keyword evidence="4" id="KW-1133">Transmembrane helix</keyword>
<feature type="region of interest" description="Disordered" evidence="3">
    <location>
        <begin position="722"/>
        <end position="776"/>
    </location>
</feature>
<accession>A0A9P4WT15</accession>
<feature type="compositionally biased region" description="Gly residues" evidence="3">
    <location>
        <begin position="326"/>
        <end position="336"/>
    </location>
</feature>
<keyword evidence="4" id="KW-0812">Transmembrane</keyword>
<protein>
    <recommendedName>
        <fullName evidence="5">CN hydrolase domain-containing protein</fullName>
    </recommendedName>
</protein>
<feature type="transmembrane region" description="Helical" evidence="4">
    <location>
        <begin position="157"/>
        <end position="181"/>
    </location>
</feature>
<evidence type="ECO:0000313" key="7">
    <source>
        <dbReference type="Proteomes" id="UP000758155"/>
    </source>
</evidence>
<dbReference type="InterPro" id="IPR044149">
    <property type="entry name" value="Nitrilases_CHs"/>
</dbReference>
<feature type="domain" description="CN hydrolase" evidence="5">
    <location>
        <begin position="428"/>
        <end position="807"/>
    </location>
</feature>
<feature type="active site" description="Proton acceptor" evidence="2">
    <location>
        <position position="467"/>
    </location>
</feature>
<organism evidence="6 7">
    <name type="scientific">Didymella heteroderae</name>
    <dbReference type="NCBI Taxonomy" id="1769908"/>
    <lineage>
        <taxon>Eukaryota</taxon>
        <taxon>Fungi</taxon>
        <taxon>Dikarya</taxon>
        <taxon>Ascomycota</taxon>
        <taxon>Pezizomycotina</taxon>
        <taxon>Dothideomycetes</taxon>
        <taxon>Pleosporomycetidae</taxon>
        <taxon>Pleosporales</taxon>
        <taxon>Pleosporineae</taxon>
        <taxon>Didymellaceae</taxon>
        <taxon>Didymella</taxon>
    </lineage>
</organism>
<evidence type="ECO:0000259" key="5">
    <source>
        <dbReference type="PROSITE" id="PS50263"/>
    </source>
</evidence>
<dbReference type="Proteomes" id="UP000758155">
    <property type="component" value="Unassembled WGS sequence"/>
</dbReference>
<feature type="region of interest" description="Disordered" evidence="3">
    <location>
        <begin position="680"/>
        <end position="707"/>
    </location>
</feature>
<name>A0A9P4WT15_9PLEO</name>
<dbReference type="InterPro" id="IPR036526">
    <property type="entry name" value="C-N_Hydrolase_sf"/>
</dbReference>
<dbReference type="OrthoDB" id="10250282at2759"/>
<gene>
    <name evidence="6" type="ORF">E8E12_008967</name>
</gene>
<evidence type="ECO:0000256" key="2">
    <source>
        <dbReference type="PROSITE-ProRule" id="PRU10139"/>
    </source>
</evidence>
<feature type="compositionally biased region" description="Low complexity" evidence="3">
    <location>
        <begin position="344"/>
        <end position="356"/>
    </location>
</feature>
<dbReference type="InterPro" id="IPR003010">
    <property type="entry name" value="C-N_Hydrolase"/>
</dbReference>
<comment type="caution">
    <text evidence="6">The sequence shown here is derived from an EMBL/GenBank/DDBJ whole genome shotgun (WGS) entry which is preliminary data.</text>
</comment>
<dbReference type="Pfam" id="PF20684">
    <property type="entry name" value="Fung_rhodopsin"/>
    <property type="match status" value="1"/>
</dbReference>
<feature type="transmembrane region" description="Helical" evidence="4">
    <location>
        <begin position="84"/>
        <end position="103"/>
    </location>
</feature>
<evidence type="ECO:0000256" key="4">
    <source>
        <dbReference type="SAM" id="Phobius"/>
    </source>
</evidence>
<dbReference type="FunFam" id="3.60.110.10:FF:000016">
    <property type="entry name" value="Nitrilase blr3397"/>
    <property type="match status" value="1"/>
</dbReference>
<reference evidence="6" key="1">
    <citation type="submission" date="2019-04" db="EMBL/GenBank/DDBJ databases">
        <title>Sequencing of skin fungus with MAO and IRED activity.</title>
        <authorList>
            <person name="Marsaioli A.J."/>
            <person name="Bonatto J.M.C."/>
            <person name="Reis Junior O."/>
        </authorList>
    </citation>
    <scope>NUCLEOTIDE SEQUENCE</scope>
    <source>
        <strain evidence="6">28M1</strain>
    </source>
</reference>
<dbReference type="GO" id="GO:0016836">
    <property type="term" value="F:hydro-lyase activity"/>
    <property type="evidence" value="ECO:0007669"/>
    <property type="project" value="UniProtKB-ARBA"/>
</dbReference>
<evidence type="ECO:0000256" key="1">
    <source>
        <dbReference type="ARBA" id="ARBA00008129"/>
    </source>
</evidence>
<dbReference type="PROSITE" id="PS00920">
    <property type="entry name" value="NITRIL_CHT_1"/>
    <property type="match status" value="1"/>
</dbReference>
<feature type="compositionally biased region" description="Polar residues" evidence="3">
    <location>
        <begin position="683"/>
        <end position="697"/>
    </location>
</feature>
<dbReference type="SUPFAM" id="SSF56317">
    <property type="entry name" value="Carbon-nitrogen hydrolase"/>
    <property type="match status" value="2"/>
</dbReference>
<dbReference type="InterPro" id="IPR000132">
    <property type="entry name" value="Nitrilase/CN_hydratase_CS"/>
</dbReference>
<feature type="transmembrane region" description="Helical" evidence="4">
    <location>
        <begin position="245"/>
        <end position="266"/>
    </location>
</feature>
<feature type="transmembrane region" description="Helical" evidence="4">
    <location>
        <begin position="209"/>
        <end position="233"/>
    </location>
</feature>
<comment type="similarity">
    <text evidence="1">Belongs to the carbon-nitrogen hydrolase superfamily. Nitrilase family.</text>
</comment>
<proteinExistence type="inferred from homology"/>
<feature type="transmembrane region" description="Helical" evidence="4">
    <location>
        <begin position="44"/>
        <end position="63"/>
    </location>
</feature>
<feature type="transmembrane region" description="Helical" evidence="4">
    <location>
        <begin position="286"/>
        <end position="309"/>
    </location>
</feature>
<dbReference type="Gene3D" id="3.60.110.10">
    <property type="entry name" value="Carbon-nitrogen hydrolase"/>
    <property type="match status" value="2"/>
</dbReference>
<dbReference type="PROSITE" id="PS50263">
    <property type="entry name" value="CN_HYDROLASE"/>
    <property type="match status" value="1"/>
</dbReference>
<dbReference type="PANTHER" id="PTHR46044:SF12">
    <property type="entry name" value="HYDROLASE"/>
    <property type="match status" value="1"/>
</dbReference>
<dbReference type="AlphaFoldDB" id="A0A9P4WT15"/>
<keyword evidence="4" id="KW-0472">Membrane</keyword>